<dbReference type="PROSITE" id="PS50112">
    <property type="entry name" value="PAS"/>
    <property type="match status" value="2"/>
</dbReference>
<dbReference type="PANTHER" id="PTHR47429:SF2">
    <property type="entry name" value="PROTEIN TWIN LOV 1"/>
    <property type="match status" value="1"/>
</dbReference>
<dbReference type="GO" id="GO:0009637">
    <property type="term" value="P:response to blue light"/>
    <property type="evidence" value="ECO:0007669"/>
    <property type="project" value="UniProtKB-ARBA"/>
</dbReference>
<protein>
    <recommendedName>
        <fullName evidence="11">LOV domain-containing protein</fullName>
    </recommendedName>
</protein>
<feature type="compositionally biased region" description="Polar residues" evidence="6">
    <location>
        <begin position="21"/>
        <end position="30"/>
    </location>
</feature>
<evidence type="ECO:0000256" key="4">
    <source>
        <dbReference type="ARBA" id="ARBA00022643"/>
    </source>
</evidence>
<dbReference type="InterPro" id="IPR000700">
    <property type="entry name" value="PAS-assoc_C"/>
</dbReference>
<evidence type="ECO:0000259" key="7">
    <source>
        <dbReference type="PROSITE" id="PS50112"/>
    </source>
</evidence>
<dbReference type="InterPro" id="IPR000014">
    <property type="entry name" value="PAS"/>
</dbReference>
<keyword evidence="10" id="KW-1185">Reference proteome</keyword>
<sequence length="403" mass="44886">CSCVPSMSHNEIQDSPRPNIKLNQMLSGHRNSPFEIRDDLPTSSGAMKPSSPRAGGPRASTKQLMHACIPNFDLSQNLGAMVDKRISFCLSDRSAQGCPIIQVSPEFSHMTGYSAEECIGRNCKFLQGEDTSRATIEQLRKAIAALEETQVIILNYRKDGTKFWNMLRVMPVVVGPQLYFMGIQLEVPEGSSYFTQQLQLRYSPNFPPRGEARPDVEGDSIEDIRGISCLFNSLKELSTTYVISDANAPDVPIIFASEGFYKLTGYGPDEVIGKNCRFLQGVDTNQETVKRMAIALGKKEGVVANLLNYKKDGTPFWNMLVISCIRNSMGDVQYFVGVQLDISEKKRAPRRPRVSRHEDANIAIDRSRPAQLVSTNVDPKRTIQFSENAAKVHNIVSQMTIVE</sequence>
<keyword evidence="2" id="KW-0716">Sensory transduction</keyword>
<dbReference type="CDD" id="cd00130">
    <property type="entry name" value="PAS"/>
    <property type="match status" value="2"/>
</dbReference>
<gene>
    <name evidence="9" type="ORF">CYMTET_29162</name>
</gene>
<keyword evidence="5" id="KW-0157">Chromophore</keyword>
<comment type="caution">
    <text evidence="9">The sequence shown here is derived from an EMBL/GenBank/DDBJ whole genome shotgun (WGS) entry which is preliminary data.</text>
</comment>
<keyword evidence="1" id="KW-0600">Photoreceptor protein</keyword>
<name>A0AAE0KV72_9CHLO</name>
<reference evidence="9 10" key="1">
    <citation type="journal article" date="2015" name="Genome Biol. Evol.">
        <title>Comparative Genomics of a Bacterivorous Green Alga Reveals Evolutionary Causalities and Consequences of Phago-Mixotrophic Mode of Nutrition.</title>
        <authorList>
            <person name="Burns J.A."/>
            <person name="Paasch A."/>
            <person name="Narechania A."/>
            <person name="Kim E."/>
        </authorList>
    </citation>
    <scope>NUCLEOTIDE SEQUENCE [LARGE SCALE GENOMIC DNA]</scope>
    <source>
        <strain evidence="9 10">PLY_AMNH</strain>
    </source>
</reference>
<dbReference type="Pfam" id="PF13426">
    <property type="entry name" value="PAS_9"/>
    <property type="match status" value="2"/>
</dbReference>
<feature type="compositionally biased region" description="Polar residues" evidence="6">
    <location>
        <begin position="1"/>
        <end position="10"/>
    </location>
</feature>
<feature type="domain" description="PAS" evidence="7">
    <location>
        <begin position="234"/>
        <end position="275"/>
    </location>
</feature>
<dbReference type="Gene3D" id="3.30.450.20">
    <property type="entry name" value="PAS domain"/>
    <property type="match status" value="2"/>
</dbReference>
<feature type="domain" description="PAC" evidence="8">
    <location>
        <begin position="300"/>
        <end position="354"/>
    </location>
</feature>
<dbReference type="InterPro" id="IPR035965">
    <property type="entry name" value="PAS-like_dom_sf"/>
</dbReference>
<dbReference type="SMART" id="SM00086">
    <property type="entry name" value="PAC"/>
    <property type="match status" value="2"/>
</dbReference>
<evidence type="ECO:0008006" key="11">
    <source>
        <dbReference type="Google" id="ProtNLM"/>
    </source>
</evidence>
<dbReference type="PROSITE" id="PS50113">
    <property type="entry name" value="PAC"/>
    <property type="match status" value="1"/>
</dbReference>
<feature type="non-terminal residue" evidence="9">
    <location>
        <position position="1"/>
    </location>
</feature>
<dbReference type="EMBL" id="LGRX02016540">
    <property type="protein sequence ID" value="KAK3261963.1"/>
    <property type="molecule type" value="Genomic_DNA"/>
</dbReference>
<evidence type="ECO:0000256" key="3">
    <source>
        <dbReference type="ARBA" id="ARBA00022630"/>
    </source>
</evidence>
<dbReference type="SUPFAM" id="SSF55785">
    <property type="entry name" value="PYP-like sensor domain (PAS domain)"/>
    <property type="match status" value="2"/>
</dbReference>
<evidence type="ECO:0000256" key="1">
    <source>
        <dbReference type="ARBA" id="ARBA00022543"/>
    </source>
</evidence>
<evidence type="ECO:0000313" key="10">
    <source>
        <dbReference type="Proteomes" id="UP001190700"/>
    </source>
</evidence>
<keyword evidence="1" id="KW-0675">Receptor</keyword>
<dbReference type="PANTHER" id="PTHR47429">
    <property type="entry name" value="PROTEIN TWIN LOV 1"/>
    <property type="match status" value="1"/>
</dbReference>
<dbReference type="Proteomes" id="UP001190700">
    <property type="component" value="Unassembled WGS sequence"/>
</dbReference>
<evidence type="ECO:0000256" key="5">
    <source>
        <dbReference type="ARBA" id="ARBA00022991"/>
    </source>
</evidence>
<feature type="domain" description="PAS" evidence="7">
    <location>
        <begin position="94"/>
        <end position="146"/>
    </location>
</feature>
<proteinExistence type="predicted"/>
<evidence type="ECO:0000256" key="2">
    <source>
        <dbReference type="ARBA" id="ARBA00022606"/>
    </source>
</evidence>
<dbReference type="AlphaFoldDB" id="A0AAE0KV72"/>
<dbReference type="GO" id="GO:0009881">
    <property type="term" value="F:photoreceptor activity"/>
    <property type="evidence" value="ECO:0007669"/>
    <property type="project" value="UniProtKB-KW"/>
</dbReference>
<evidence type="ECO:0000313" key="9">
    <source>
        <dbReference type="EMBL" id="KAK3261963.1"/>
    </source>
</evidence>
<accession>A0AAE0KV72</accession>
<keyword evidence="3" id="KW-0285">Flavoprotein</keyword>
<dbReference type="NCBIfam" id="TIGR00229">
    <property type="entry name" value="sensory_box"/>
    <property type="match status" value="2"/>
</dbReference>
<evidence type="ECO:0000256" key="6">
    <source>
        <dbReference type="SAM" id="MobiDB-lite"/>
    </source>
</evidence>
<organism evidence="9 10">
    <name type="scientific">Cymbomonas tetramitiformis</name>
    <dbReference type="NCBI Taxonomy" id="36881"/>
    <lineage>
        <taxon>Eukaryota</taxon>
        <taxon>Viridiplantae</taxon>
        <taxon>Chlorophyta</taxon>
        <taxon>Pyramimonadophyceae</taxon>
        <taxon>Pyramimonadales</taxon>
        <taxon>Pyramimonadaceae</taxon>
        <taxon>Cymbomonas</taxon>
    </lineage>
</organism>
<feature type="region of interest" description="Disordered" evidence="6">
    <location>
        <begin position="1"/>
        <end position="60"/>
    </location>
</feature>
<keyword evidence="4" id="KW-0288">FMN</keyword>
<dbReference type="GO" id="GO:0005634">
    <property type="term" value="C:nucleus"/>
    <property type="evidence" value="ECO:0007669"/>
    <property type="project" value="TreeGrafter"/>
</dbReference>
<evidence type="ECO:0000259" key="8">
    <source>
        <dbReference type="PROSITE" id="PS50113"/>
    </source>
</evidence>
<dbReference type="InterPro" id="IPR001610">
    <property type="entry name" value="PAC"/>
</dbReference>